<keyword evidence="1" id="KW-0520">NAD</keyword>
<protein>
    <recommendedName>
        <fullName evidence="1">Poly [ADP-ribose] polymerase</fullName>
        <shortName evidence="1">PARP</shortName>
        <ecNumber evidence="1">2.4.2.-</ecNumber>
    </recommendedName>
</protein>
<dbReference type="Pfam" id="PF00644">
    <property type="entry name" value="PARP"/>
    <property type="match status" value="1"/>
</dbReference>
<proteinExistence type="predicted"/>
<evidence type="ECO:0000259" key="3">
    <source>
        <dbReference type="PROSITE" id="PS51059"/>
    </source>
</evidence>
<dbReference type="EC" id="2.4.2.-" evidence="1"/>
<dbReference type="Proteomes" id="UP000626109">
    <property type="component" value="Unassembled WGS sequence"/>
</dbReference>
<dbReference type="EMBL" id="CAJNNW010017942">
    <property type="protein sequence ID" value="CAE8662036.1"/>
    <property type="molecule type" value="Genomic_DNA"/>
</dbReference>
<name>A0A813J0X2_POLGL</name>
<feature type="compositionally biased region" description="Low complexity" evidence="2">
    <location>
        <begin position="46"/>
        <end position="65"/>
    </location>
</feature>
<gene>
    <name evidence="4" type="ORF">PGLA2088_LOCUS14692</name>
</gene>
<feature type="domain" description="PARP catalytic" evidence="3">
    <location>
        <begin position="316"/>
        <end position="550"/>
    </location>
</feature>
<evidence type="ECO:0000313" key="4">
    <source>
        <dbReference type="EMBL" id="CAE8662036.1"/>
    </source>
</evidence>
<dbReference type="PANTHER" id="PTHR45740:SF2">
    <property type="entry name" value="POLY [ADP-RIBOSE] POLYMERASE"/>
    <property type="match status" value="1"/>
</dbReference>
<sequence>MSVGGQRSQTNTLRKCDMSHLVRFQAGRAATTSSTAVVIDTGGQHAPTAPTANNSSSSTTATTTTTATATIATTTTTTSNKIHTNPATPTQHGVGCEKCGWLFAKGGKWHNFTETDADLMEQKYMGWKNSKQNADRGSWQIVDRGTIWIDFDAMTQLTWIKIRVPDSENVTDVSNAVVKAETSNEAELTVKDLQMSMREIQVSTKEAHLAEVEKSVADRLQLLEKKEDGMAAREQEYTTRLEGLAEKVQATQRTLQELEAQEAAFRLLLRGICKLKSCGPNINCSDAFGSAPTIDVLDRCHFSDGGSVCSHISDEAPSISCTSTHGEIQCGSRILGPKTLLFEDIESLFRKSVARHRMTYHNPELCDPANFHVIEIKKLHDPLLLRQYQSECQAMLQRTGHVDRCNVGARMCKDSVLNEYFLWHGCASNVAASIAQHGFDPQRGGEGAGKMFGIGTYFAEHSSKSAYYSEKTTQKTYCMILARVLLGQAYWTQETMTKAHRPPDGHDSVIACTRSEGGCVDHREYIIYKKAQAIPMFKVSYIHTKSCRCHLCSR</sequence>
<dbReference type="GO" id="GO:0003950">
    <property type="term" value="F:NAD+ poly-ADP-ribosyltransferase activity"/>
    <property type="evidence" value="ECO:0007669"/>
    <property type="project" value="UniProtKB-UniRule"/>
</dbReference>
<keyword evidence="1" id="KW-0328">Glycosyltransferase</keyword>
<keyword evidence="1" id="KW-0808">Transferase</keyword>
<dbReference type="AlphaFoldDB" id="A0A813J0X2"/>
<evidence type="ECO:0000256" key="1">
    <source>
        <dbReference type="RuleBase" id="RU362114"/>
    </source>
</evidence>
<feature type="region of interest" description="Disordered" evidence="2">
    <location>
        <begin position="42"/>
        <end position="65"/>
    </location>
</feature>
<accession>A0A813J0X2</accession>
<evidence type="ECO:0000313" key="5">
    <source>
        <dbReference type="Proteomes" id="UP000626109"/>
    </source>
</evidence>
<reference evidence="4" key="1">
    <citation type="submission" date="2021-02" db="EMBL/GenBank/DDBJ databases">
        <authorList>
            <person name="Dougan E. K."/>
            <person name="Rhodes N."/>
            <person name="Thang M."/>
            <person name="Chan C."/>
        </authorList>
    </citation>
    <scope>NUCLEOTIDE SEQUENCE</scope>
</reference>
<dbReference type="InterPro" id="IPR012317">
    <property type="entry name" value="Poly(ADP-ribose)pol_cat_dom"/>
</dbReference>
<dbReference type="PROSITE" id="PS51059">
    <property type="entry name" value="PARP_CATALYTIC"/>
    <property type="match status" value="1"/>
</dbReference>
<dbReference type="InterPro" id="IPR051712">
    <property type="entry name" value="ARTD-AVP"/>
</dbReference>
<dbReference type="GO" id="GO:0005634">
    <property type="term" value="C:nucleus"/>
    <property type="evidence" value="ECO:0007669"/>
    <property type="project" value="TreeGrafter"/>
</dbReference>
<dbReference type="SUPFAM" id="SSF56399">
    <property type="entry name" value="ADP-ribosylation"/>
    <property type="match status" value="1"/>
</dbReference>
<dbReference type="GO" id="GO:1990404">
    <property type="term" value="F:NAD+-protein mono-ADP-ribosyltransferase activity"/>
    <property type="evidence" value="ECO:0007669"/>
    <property type="project" value="TreeGrafter"/>
</dbReference>
<comment type="caution">
    <text evidence="4">The sequence shown here is derived from an EMBL/GenBank/DDBJ whole genome shotgun (WGS) entry which is preliminary data.</text>
</comment>
<dbReference type="Gene3D" id="3.90.228.10">
    <property type="match status" value="1"/>
</dbReference>
<dbReference type="PANTHER" id="PTHR45740">
    <property type="entry name" value="POLY [ADP-RIBOSE] POLYMERASE"/>
    <property type="match status" value="1"/>
</dbReference>
<evidence type="ECO:0000256" key="2">
    <source>
        <dbReference type="SAM" id="MobiDB-lite"/>
    </source>
</evidence>
<organism evidence="4 5">
    <name type="scientific">Polarella glacialis</name>
    <name type="common">Dinoflagellate</name>
    <dbReference type="NCBI Taxonomy" id="89957"/>
    <lineage>
        <taxon>Eukaryota</taxon>
        <taxon>Sar</taxon>
        <taxon>Alveolata</taxon>
        <taxon>Dinophyceae</taxon>
        <taxon>Suessiales</taxon>
        <taxon>Suessiaceae</taxon>
        <taxon>Polarella</taxon>
    </lineage>
</organism>